<evidence type="ECO:0000313" key="3">
    <source>
        <dbReference type="RefSeq" id="XP_071926392.1"/>
    </source>
</evidence>
<evidence type="ECO:0008006" key="4">
    <source>
        <dbReference type="Google" id="ProtNLM"/>
    </source>
</evidence>
<proteinExistence type="predicted"/>
<dbReference type="GeneID" id="140016703"/>
<dbReference type="RefSeq" id="XP_071926392.1">
    <property type="nucleotide sequence ID" value="XM_072070291.1"/>
</dbReference>
<keyword evidence="1" id="KW-0732">Signal</keyword>
<dbReference type="Proteomes" id="UP001652660">
    <property type="component" value="Chromosome 11c"/>
</dbReference>
<keyword evidence="2" id="KW-1185">Reference proteome</keyword>
<protein>
    <recommendedName>
        <fullName evidence="4">Secreted protein</fullName>
    </recommendedName>
</protein>
<organism evidence="2 3">
    <name type="scientific">Coffea arabica</name>
    <name type="common">Arabian coffee</name>
    <dbReference type="NCBI Taxonomy" id="13443"/>
    <lineage>
        <taxon>Eukaryota</taxon>
        <taxon>Viridiplantae</taxon>
        <taxon>Streptophyta</taxon>
        <taxon>Embryophyta</taxon>
        <taxon>Tracheophyta</taxon>
        <taxon>Spermatophyta</taxon>
        <taxon>Magnoliopsida</taxon>
        <taxon>eudicotyledons</taxon>
        <taxon>Gunneridae</taxon>
        <taxon>Pentapetalae</taxon>
        <taxon>asterids</taxon>
        <taxon>lamiids</taxon>
        <taxon>Gentianales</taxon>
        <taxon>Rubiaceae</taxon>
        <taxon>Ixoroideae</taxon>
        <taxon>Gardenieae complex</taxon>
        <taxon>Bertiereae - Coffeeae clade</taxon>
        <taxon>Coffeeae</taxon>
        <taxon>Coffea</taxon>
    </lineage>
</organism>
<feature type="chain" id="PRO_5046610709" description="Secreted protein" evidence="1">
    <location>
        <begin position="27"/>
        <end position="120"/>
    </location>
</feature>
<accession>A0ABM4W3M4</accession>
<evidence type="ECO:0000313" key="2">
    <source>
        <dbReference type="Proteomes" id="UP001652660"/>
    </source>
</evidence>
<evidence type="ECO:0000256" key="1">
    <source>
        <dbReference type="SAM" id="SignalP"/>
    </source>
</evidence>
<feature type="signal peptide" evidence="1">
    <location>
        <begin position="1"/>
        <end position="26"/>
    </location>
</feature>
<name>A0ABM4W3M4_COFAR</name>
<reference evidence="3" key="1">
    <citation type="submission" date="2025-08" db="UniProtKB">
        <authorList>
            <consortium name="RefSeq"/>
        </authorList>
    </citation>
    <scope>IDENTIFICATION</scope>
    <source>
        <tissue evidence="3">Leaves</tissue>
    </source>
</reference>
<gene>
    <name evidence="3" type="primary">LOC140016703</name>
</gene>
<sequence length="120" mass="13222">MARKFRSPPLCVFLLSPILKLAGVPAKHRNFSFSLGQQHRLKKGGAFTVSSSFKGPKNLSKPAIKVGGKQRRTFCYMAFGGRGRNGFGGGGFHAAKQVKFELFPTCRSWMSLKSLSRSVR</sequence>